<accession>A0A2H0YS51</accession>
<dbReference type="EMBL" id="PEXW01000058">
    <property type="protein sequence ID" value="PIS40583.1"/>
    <property type="molecule type" value="Genomic_DNA"/>
</dbReference>
<gene>
    <name evidence="1" type="ORF">COT26_02620</name>
</gene>
<reference evidence="2" key="1">
    <citation type="submission" date="2017-09" db="EMBL/GenBank/DDBJ databases">
        <title>Depth-based differentiation of microbial function through sediment-hosted aquifers and enrichment of novel symbionts in the deep terrestrial subsurface.</title>
        <authorList>
            <person name="Probst A.J."/>
            <person name="Ladd B."/>
            <person name="Jarett J.K."/>
            <person name="Geller-Mcgrath D.E."/>
            <person name="Sieber C.M.K."/>
            <person name="Emerson J.B."/>
            <person name="Anantharaman K."/>
            <person name="Thomas B.C."/>
            <person name="Malmstrom R."/>
            <person name="Stieglmeier M."/>
            <person name="Klingl A."/>
            <person name="Woyke T."/>
            <person name="Ryan C.M."/>
            <person name="Banfield J.F."/>
        </authorList>
    </citation>
    <scope>NUCLEOTIDE SEQUENCE [LARGE SCALE GENOMIC DNA]</scope>
</reference>
<comment type="caution">
    <text evidence="1">The sequence shown here is derived from an EMBL/GenBank/DDBJ whole genome shotgun (WGS) entry which is preliminary data.</text>
</comment>
<name>A0A2H0YS51_9BACT</name>
<protein>
    <submittedName>
        <fullName evidence="1">Uncharacterized protein</fullName>
    </submittedName>
</protein>
<dbReference type="Proteomes" id="UP000236845">
    <property type="component" value="Unassembled WGS sequence"/>
</dbReference>
<evidence type="ECO:0000313" key="2">
    <source>
        <dbReference type="Proteomes" id="UP000236845"/>
    </source>
</evidence>
<evidence type="ECO:0000313" key="1">
    <source>
        <dbReference type="EMBL" id="PIS40583.1"/>
    </source>
</evidence>
<proteinExistence type="predicted"/>
<sequence length="77" mass="8946">MISKEARDLIRYGLGPSEGIFGDFFAKISAFFSLSRGPVYYHGVALPAELHRHTIWKWVFYDFELIPAIFTNFILNF</sequence>
<dbReference type="AlphaFoldDB" id="A0A2H0YS51"/>
<organism evidence="1 2">
    <name type="scientific">Candidatus Kerfeldbacteria bacterium CG08_land_8_20_14_0_20_43_14</name>
    <dbReference type="NCBI Taxonomy" id="2014246"/>
    <lineage>
        <taxon>Bacteria</taxon>
        <taxon>Candidatus Kerfeldiibacteriota</taxon>
    </lineage>
</organism>